<evidence type="ECO:0000313" key="1">
    <source>
        <dbReference type="EMBL" id="SHF91366.1"/>
    </source>
</evidence>
<sequence>MINNEYLNVKEISVHTSQSTRNVRRIISRIQGEVAAELMYKDKNNTWRVHKLLLGRFKPQRIREHKYYALSIDLCHDYSEDEIEVVLRFAIEQMDDVPVEMNYVIEQKKANGQNHIHCYVRCNNKKKLLRCIRLGFSAVSYHQSGIFDLVGWKQYITKDNNKIIKIDNFKKNKK</sequence>
<gene>
    <name evidence="1" type="ORF">SAMN05444372_101150</name>
</gene>
<proteinExistence type="predicted"/>
<dbReference type="OrthoDB" id="1425938at2"/>
<dbReference type="AlphaFoldDB" id="A0A1M5FIP5"/>
<dbReference type="Proteomes" id="UP000184020">
    <property type="component" value="Unassembled WGS sequence"/>
</dbReference>
<protein>
    <submittedName>
        <fullName evidence="1">Uncharacterized protein</fullName>
    </submittedName>
</protein>
<evidence type="ECO:0000313" key="2">
    <source>
        <dbReference type="Proteomes" id="UP000184020"/>
    </source>
</evidence>
<name>A0A1M5FIP5_9FLAO</name>
<dbReference type="EMBL" id="FQWF01000001">
    <property type="protein sequence ID" value="SHF91366.1"/>
    <property type="molecule type" value="Genomic_DNA"/>
</dbReference>
<organism evidence="1 2">
    <name type="scientific">Flavobacterium micromati</name>
    <dbReference type="NCBI Taxonomy" id="229205"/>
    <lineage>
        <taxon>Bacteria</taxon>
        <taxon>Pseudomonadati</taxon>
        <taxon>Bacteroidota</taxon>
        <taxon>Flavobacteriia</taxon>
        <taxon>Flavobacteriales</taxon>
        <taxon>Flavobacteriaceae</taxon>
        <taxon>Flavobacterium</taxon>
    </lineage>
</organism>
<accession>A0A1M5FIP5</accession>
<dbReference type="RefSeq" id="WP_073016215.1">
    <property type="nucleotide sequence ID" value="NZ_FQWF01000001.1"/>
</dbReference>
<reference evidence="2" key="1">
    <citation type="submission" date="2016-11" db="EMBL/GenBank/DDBJ databases">
        <authorList>
            <person name="Varghese N."/>
            <person name="Submissions S."/>
        </authorList>
    </citation>
    <scope>NUCLEOTIDE SEQUENCE [LARGE SCALE GENOMIC DNA]</scope>
    <source>
        <strain evidence="2">DSM 17659</strain>
    </source>
</reference>
<dbReference type="STRING" id="229205.SAMN05444372_101150"/>
<keyword evidence="2" id="KW-1185">Reference proteome</keyword>